<sequence>MSFNEQDGTCSCTLRRSSTTQDIARKVSTTTAYSIGFVVVLAQMASKSPVLYRPALGRVGLWFELEMVWPPQQLHSRAPGKQPSAMVDTRWKGMAGQTVKCGKSSFYAFCSL</sequence>
<name>A0AA88CUB2_FICCA</name>
<protein>
    <submittedName>
        <fullName evidence="1">Uncharacterized protein</fullName>
    </submittedName>
</protein>
<dbReference type="Proteomes" id="UP001187192">
    <property type="component" value="Unassembled WGS sequence"/>
</dbReference>
<accession>A0AA88CUB2</accession>
<comment type="caution">
    <text evidence="1">The sequence shown here is derived from an EMBL/GenBank/DDBJ whole genome shotgun (WGS) entry which is preliminary data.</text>
</comment>
<gene>
    <name evidence="1" type="ORF">TIFTF001_044488</name>
</gene>
<dbReference type="AlphaFoldDB" id="A0AA88CUB2"/>
<proteinExistence type="predicted"/>
<evidence type="ECO:0000313" key="2">
    <source>
        <dbReference type="Proteomes" id="UP001187192"/>
    </source>
</evidence>
<keyword evidence="2" id="KW-1185">Reference proteome</keyword>
<reference evidence="1" key="1">
    <citation type="submission" date="2023-07" db="EMBL/GenBank/DDBJ databases">
        <title>draft genome sequence of fig (Ficus carica).</title>
        <authorList>
            <person name="Takahashi T."/>
            <person name="Nishimura K."/>
        </authorList>
    </citation>
    <scope>NUCLEOTIDE SEQUENCE</scope>
</reference>
<dbReference type="EMBL" id="BTGU01003331">
    <property type="protein sequence ID" value="GMN30536.1"/>
    <property type="molecule type" value="Genomic_DNA"/>
</dbReference>
<organism evidence="1 2">
    <name type="scientific">Ficus carica</name>
    <name type="common">Common fig</name>
    <dbReference type="NCBI Taxonomy" id="3494"/>
    <lineage>
        <taxon>Eukaryota</taxon>
        <taxon>Viridiplantae</taxon>
        <taxon>Streptophyta</taxon>
        <taxon>Embryophyta</taxon>
        <taxon>Tracheophyta</taxon>
        <taxon>Spermatophyta</taxon>
        <taxon>Magnoliopsida</taxon>
        <taxon>eudicotyledons</taxon>
        <taxon>Gunneridae</taxon>
        <taxon>Pentapetalae</taxon>
        <taxon>rosids</taxon>
        <taxon>fabids</taxon>
        <taxon>Rosales</taxon>
        <taxon>Moraceae</taxon>
        <taxon>Ficeae</taxon>
        <taxon>Ficus</taxon>
    </lineage>
</organism>
<evidence type="ECO:0000313" key="1">
    <source>
        <dbReference type="EMBL" id="GMN30536.1"/>
    </source>
</evidence>